<accession>A0A9J5XS57</accession>
<dbReference type="AlphaFoldDB" id="A0A9J5XS57"/>
<name>A0A9J5XS57_SOLCO</name>
<evidence type="ECO:0000313" key="1">
    <source>
        <dbReference type="EMBL" id="KAG5590621.1"/>
    </source>
</evidence>
<reference evidence="1 2" key="1">
    <citation type="submission" date="2020-09" db="EMBL/GenBank/DDBJ databases">
        <title>De no assembly of potato wild relative species, Solanum commersonii.</title>
        <authorList>
            <person name="Cho K."/>
        </authorList>
    </citation>
    <scope>NUCLEOTIDE SEQUENCE [LARGE SCALE GENOMIC DNA]</scope>
    <source>
        <strain evidence="1">LZ3.2</strain>
        <tissue evidence="1">Leaf</tissue>
    </source>
</reference>
<keyword evidence="2" id="KW-1185">Reference proteome</keyword>
<proteinExistence type="predicted"/>
<organism evidence="1 2">
    <name type="scientific">Solanum commersonii</name>
    <name type="common">Commerson's wild potato</name>
    <name type="synonym">Commerson's nightshade</name>
    <dbReference type="NCBI Taxonomy" id="4109"/>
    <lineage>
        <taxon>Eukaryota</taxon>
        <taxon>Viridiplantae</taxon>
        <taxon>Streptophyta</taxon>
        <taxon>Embryophyta</taxon>
        <taxon>Tracheophyta</taxon>
        <taxon>Spermatophyta</taxon>
        <taxon>Magnoliopsida</taxon>
        <taxon>eudicotyledons</taxon>
        <taxon>Gunneridae</taxon>
        <taxon>Pentapetalae</taxon>
        <taxon>asterids</taxon>
        <taxon>lamiids</taxon>
        <taxon>Solanales</taxon>
        <taxon>Solanaceae</taxon>
        <taxon>Solanoideae</taxon>
        <taxon>Solaneae</taxon>
        <taxon>Solanum</taxon>
    </lineage>
</organism>
<sequence length="141" mass="15306">MTSPMARGGLHEPSNGLWEGITFLAVLGAQCLTSMSSTTTRGPHHKNILLMDSINHLMDVGGTSTHSTRVSECYQYRRTQVGMDLEVGGIPHHLESQGEAHALATLVPRAILGEADALQSIVGSASPRMIYHSFMTICWDF</sequence>
<comment type="caution">
    <text evidence="1">The sequence shown here is derived from an EMBL/GenBank/DDBJ whole genome shotgun (WGS) entry which is preliminary data.</text>
</comment>
<evidence type="ECO:0000313" key="2">
    <source>
        <dbReference type="Proteomes" id="UP000824120"/>
    </source>
</evidence>
<dbReference type="EMBL" id="JACXVP010000008">
    <property type="protein sequence ID" value="KAG5590621.1"/>
    <property type="molecule type" value="Genomic_DNA"/>
</dbReference>
<dbReference type="Proteomes" id="UP000824120">
    <property type="component" value="Chromosome 8"/>
</dbReference>
<gene>
    <name evidence="1" type="ORF">H5410_041135</name>
</gene>
<protein>
    <submittedName>
        <fullName evidence="1">Uncharacterized protein</fullName>
    </submittedName>
</protein>